<reference evidence="5" key="2">
    <citation type="submission" date="2020-11" db="EMBL/GenBank/DDBJ databases">
        <authorList>
            <person name="McCartney M.A."/>
            <person name="Auch B."/>
            <person name="Kono T."/>
            <person name="Mallez S."/>
            <person name="Becker A."/>
            <person name="Gohl D.M."/>
            <person name="Silverstein K.A.T."/>
            <person name="Koren S."/>
            <person name="Bechman K.B."/>
            <person name="Herman A."/>
            <person name="Abrahante J.E."/>
            <person name="Garbe J."/>
        </authorList>
    </citation>
    <scope>NUCLEOTIDE SEQUENCE</scope>
    <source>
        <strain evidence="5">Duluth1</strain>
        <tissue evidence="5">Whole animal</tissue>
    </source>
</reference>
<dbReference type="OrthoDB" id="3345469at2759"/>
<dbReference type="AlphaFoldDB" id="A0A9D4N9D8"/>
<dbReference type="SUPFAM" id="SSF102705">
    <property type="entry name" value="NIF3 (NGG1p interacting factor 3)-like"/>
    <property type="match status" value="1"/>
</dbReference>
<comment type="similarity">
    <text evidence="1 3">Belongs to the GTP cyclohydrolase I type 2/NIF3 family.</text>
</comment>
<proteinExistence type="inferred from homology"/>
<dbReference type="Pfam" id="PF01784">
    <property type="entry name" value="DUF34_NIF3"/>
    <property type="match status" value="1"/>
</dbReference>
<organism evidence="5 6">
    <name type="scientific">Dreissena polymorpha</name>
    <name type="common">Zebra mussel</name>
    <name type="synonym">Mytilus polymorpha</name>
    <dbReference type="NCBI Taxonomy" id="45954"/>
    <lineage>
        <taxon>Eukaryota</taxon>
        <taxon>Metazoa</taxon>
        <taxon>Spiralia</taxon>
        <taxon>Lophotrochozoa</taxon>
        <taxon>Mollusca</taxon>
        <taxon>Bivalvia</taxon>
        <taxon>Autobranchia</taxon>
        <taxon>Heteroconchia</taxon>
        <taxon>Euheterodonta</taxon>
        <taxon>Imparidentia</taxon>
        <taxon>Neoheterodontei</taxon>
        <taxon>Myida</taxon>
        <taxon>Dreissenoidea</taxon>
        <taxon>Dreissenidae</taxon>
        <taxon>Dreissena</taxon>
    </lineage>
</organism>
<dbReference type="InterPro" id="IPR017222">
    <property type="entry name" value="DUF34/NIF3_animal"/>
</dbReference>
<dbReference type="InterPro" id="IPR036069">
    <property type="entry name" value="DUF34/NIF3_sf"/>
</dbReference>
<feature type="binding site" evidence="4">
    <location>
        <position position="326"/>
    </location>
    <ligand>
        <name>a divalent metal cation</name>
        <dbReference type="ChEBI" id="CHEBI:60240"/>
        <label>1</label>
    </ligand>
</feature>
<dbReference type="Gene3D" id="3.40.1390.30">
    <property type="entry name" value="NIF3 (NGG1p interacting factor 3)-like"/>
    <property type="match status" value="2"/>
</dbReference>
<name>A0A9D4N9D8_DREPO</name>
<feature type="binding site" evidence="4">
    <location>
        <position position="87"/>
    </location>
    <ligand>
        <name>a divalent metal cation</name>
        <dbReference type="ChEBI" id="CHEBI:60240"/>
        <label>1</label>
    </ligand>
</feature>
<evidence type="ECO:0000313" key="6">
    <source>
        <dbReference type="Proteomes" id="UP000828390"/>
    </source>
</evidence>
<dbReference type="PANTHER" id="PTHR13799:SF13">
    <property type="entry name" value="NIF3-LIKE PROTEIN 1"/>
    <property type="match status" value="1"/>
</dbReference>
<reference evidence="5" key="1">
    <citation type="journal article" date="2019" name="bioRxiv">
        <title>The Genome of the Zebra Mussel, Dreissena polymorpha: A Resource for Invasive Species Research.</title>
        <authorList>
            <person name="McCartney M.A."/>
            <person name="Auch B."/>
            <person name="Kono T."/>
            <person name="Mallez S."/>
            <person name="Zhang Y."/>
            <person name="Obille A."/>
            <person name="Becker A."/>
            <person name="Abrahante J.E."/>
            <person name="Garbe J."/>
            <person name="Badalamenti J.P."/>
            <person name="Herman A."/>
            <person name="Mangelson H."/>
            <person name="Liachko I."/>
            <person name="Sullivan S."/>
            <person name="Sone E.D."/>
            <person name="Koren S."/>
            <person name="Silverstein K.A.T."/>
            <person name="Beckman K.B."/>
            <person name="Gohl D.M."/>
        </authorList>
    </citation>
    <scope>NUCLEOTIDE SEQUENCE</scope>
    <source>
        <strain evidence="5">Duluth1</strain>
        <tissue evidence="5">Whole animal</tissue>
    </source>
</reference>
<dbReference type="PANTHER" id="PTHR13799">
    <property type="entry name" value="NGG1 INTERACTING FACTOR 3"/>
    <property type="match status" value="1"/>
</dbReference>
<gene>
    <name evidence="5" type="ORF">DPMN_013688</name>
</gene>
<feature type="binding site" evidence="4">
    <location>
        <position position="125"/>
    </location>
    <ligand>
        <name>a divalent metal cation</name>
        <dbReference type="ChEBI" id="CHEBI:60240"/>
        <label>1</label>
    </ligand>
</feature>
<evidence type="ECO:0000256" key="1">
    <source>
        <dbReference type="ARBA" id="ARBA00006964"/>
    </source>
</evidence>
<keyword evidence="6" id="KW-1185">Reference proteome</keyword>
<evidence type="ECO:0000256" key="3">
    <source>
        <dbReference type="PIRNR" id="PIRNR037490"/>
    </source>
</evidence>
<evidence type="ECO:0000256" key="4">
    <source>
        <dbReference type="PIRSR" id="PIRSR602678-1"/>
    </source>
</evidence>
<keyword evidence="4" id="KW-0479">Metal-binding</keyword>
<protein>
    <recommendedName>
        <fullName evidence="2 3">NIF3-like protein 1</fullName>
    </recommendedName>
</protein>
<dbReference type="GO" id="GO:0005739">
    <property type="term" value="C:mitochondrion"/>
    <property type="evidence" value="ECO:0007669"/>
    <property type="project" value="TreeGrafter"/>
</dbReference>
<dbReference type="PIRSF" id="PIRSF037490">
    <property type="entry name" value="UCP037490_NIF3_euk"/>
    <property type="match status" value="1"/>
</dbReference>
<dbReference type="FunFam" id="3.40.1390.30:FF:000001">
    <property type="entry name" value="GTP cyclohydrolase 1 type 2"/>
    <property type="match status" value="1"/>
</dbReference>
<dbReference type="GO" id="GO:0046872">
    <property type="term" value="F:metal ion binding"/>
    <property type="evidence" value="ECO:0007669"/>
    <property type="project" value="UniProtKB-KW"/>
</dbReference>
<dbReference type="InterPro" id="IPR002678">
    <property type="entry name" value="DUF34/NIF3"/>
</dbReference>
<dbReference type="NCBIfam" id="TIGR00486">
    <property type="entry name" value="YbgI_SA1388"/>
    <property type="match status" value="1"/>
</dbReference>
<evidence type="ECO:0000256" key="2">
    <source>
        <dbReference type="ARBA" id="ARBA00019069"/>
    </source>
</evidence>
<evidence type="ECO:0000313" key="5">
    <source>
        <dbReference type="EMBL" id="KAH3889629.1"/>
    </source>
</evidence>
<dbReference type="Proteomes" id="UP000828390">
    <property type="component" value="Unassembled WGS sequence"/>
</dbReference>
<sequence length="364" mass="40326">MYRLYCQKTDSASSIGANCDPMDLSNVIKKLNKMAHPSLAGSWDNVGLLVEPSPPHIVNMILLTNDLTPPVVEEAILRKADLIVSYHPPIFSALKKLTQRQWKEKIVIQCLEKKMAVFSPHTTYDCLLGGVNDWLIGCFECKDIQPVEQHTEMLNNSTHVVEFDTQSEISSRLHAKFKTIQDSSVAQCLQGADGLVHMKVMCSKAALTQIMARLKDFDMANISNLQFMQLSEVPKVGYGMGRKSKLKSSVSLDDAVNTVKKHLKLDHVRLAVSPETKAVSSVAVCAGSGSSVLHNVPADLYVTGEMSHHEVLHAMYSGTSVILCDHSNTERGYLVALREKYREMFEGKIQVEVSETDADPLKIV</sequence>
<feature type="binding site" evidence="4">
    <location>
        <position position="330"/>
    </location>
    <ligand>
        <name>a divalent metal cation</name>
        <dbReference type="ChEBI" id="CHEBI:60240"/>
        <label>1</label>
    </ligand>
</feature>
<dbReference type="EMBL" id="JAIWYP010000001">
    <property type="protein sequence ID" value="KAH3889629.1"/>
    <property type="molecule type" value="Genomic_DNA"/>
</dbReference>
<accession>A0A9D4N9D8</accession>
<comment type="caution">
    <text evidence="5">The sequence shown here is derived from an EMBL/GenBank/DDBJ whole genome shotgun (WGS) entry which is preliminary data.</text>
</comment>